<dbReference type="PANTHER" id="PTHR33067:SF15">
    <property type="entry name" value="RNA-DIRECTED DNA POLYMERASE"/>
    <property type="match status" value="1"/>
</dbReference>
<reference evidence="1" key="1">
    <citation type="submission" date="2018-05" db="EMBL/GenBank/DDBJ databases">
        <title>Draft genome of Mucuna pruriens seed.</title>
        <authorList>
            <person name="Nnadi N.E."/>
            <person name="Vos R."/>
            <person name="Hasami M.H."/>
            <person name="Devisetty U.K."/>
            <person name="Aguiy J.C."/>
        </authorList>
    </citation>
    <scope>NUCLEOTIDE SEQUENCE [LARGE SCALE GENOMIC DNA]</scope>
    <source>
        <strain evidence="1">JCA_2017</strain>
    </source>
</reference>
<comment type="caution">
    <text evidence="1">The sequence shown here is derived from an EMBL/GenBank/DDBJ whole genome shotgun (WGS) entry which is preliminary data.</text>
</comment>
<feature type="non-terminal residue" evidence="1">
    <location>
        <position position="1"/>
    </location>
</feature>
<accession>A0A371FH66</accession>
<dbReference type="OrthoDB" id="778454at2759"/>
<evidence type="ECO:0000313" key="2">
    <source>
        <dbReference type="Proteomes" id="UP000257109"/>
    </source>
</evidence>
<name>A0A371FH66_MUCPR</name>
<sequence>MFCKVEINIPLLDAIKQIHKYAKFLKELCVHKRKKMKGSVEVGGIVSTLTKNEDFTAGAQALSKKCRDLRIFSVSCTIGECTFANAMLDLGASINVMLTSIYKSLNFGDLEPTRMTIQLANRSIVQPLGVLEDVLVQVNELIFPTDFYVLDMEDETSRKGSTLIMGRPFLMTAKTKIDVHVGTLSMEFGDTLHPTEDHSLFGIDLIDELVEEYFQLDSHSEDTDIFAEMTDLIGCLGSISEEETDHAKSREVYNLSDSVDNNNDIADLNIEAELLKVLDQVCKHENLECFIEAEVQVAETKNLFSTQLATIFTAEDESAKGSRDQERTEVISAEKITVKVDLYIQIHAETISAKEDQKQAEAESISDLLPKHLKYAYLDTQQQLPVIIANNLHQEQEDKLLQTIAKKDESDHLGCGQERGHKTPCCRDHLPHLDSQWVSPVQVVPKKSGMTVMKNQHDKLVPMQIQNNWRVCIDYRRLNQATRKDHFPLPFID</sequence>
<organism evidence="1 2">
    <name type="scientific">Mucuna pruriens</name>
    <name type="common">Velvet bean</name>
    <name type="synonym">Dolichos pruriens</name>
    <dbReference type="NCBI Taxonomy" id="157652"/>
    <lineage>
        <taxon>Eukaryota</taxon>
        <taxon>Viridiplantae</taxon>
        <taxon>Streptophyta</taxon>
        <taxon>Embryophyta</taxon>
        <taxon>Tracheophyta</taxon>
        <taxon>Spermatophyta</taxon>
        <taxon>Magnoliopsida</taxon>
        <taxon>eudicotyledons</taxon>
        <taxon>Gunneridae</taxon>
        <taxon>Pentapetalae</taxon>
        <taxon>rosids</taxon>
        <taxon>fabids</taxon>
        <taxon>Fabales</taxon>
        <taxon>Fabaceae</taxon>
        <taxon>Papilionoideae</taxon>
        <taxon>50 kb inversion clade</taxon>
        <taxon>NPAAA clade</taxon>
        <taxon>indigoferoid/millettioid clade</taxon>
        <taxon>Phaseoleae</taxon>
        <taxon>Mucuna</taxon>
    </lineage>
</organism>
<gene>
    <name evidence="1" type="ORF">CR513_42177</name>
</gene>
<dbReference type="Gene3D" id="3.10.10.10">
    <property type="entry name" value="HIV Type 1 Reverse Transcriptase, subunit A, domain 1"/>
    <property type="match status" value="1"/>
</dbReference>
<evidence type="ECO:0000313" key="1">
    <source>
        <dbReference type="EMBL" id="RDX77655.1"/>
    </source>
</evidence>
<dbReference type="SUPFAM" id="SSF56672">
    <property type="entry name" value="DNA/RNA polymerases"/>
    <property type="match status" value="1"/>
</dbReference>
<evidence type="ECO:0008006" key="3">
    <source>
        <dbReference type="Google" id="ProtNLM"/>
    </source>
</evidence>
<dbReference type="PANTHER" id="PTHR33067">
    <property type="entry name" value="RNA-DIRECTED DNA POLYMERASE-RELATED"/>
    <property type="match status" value="1"/>
</dbReference>
<dbReference type="CDD" id="cd00303">
    <property type="entry name" value="retropepsin_like"/>
    <property type="match status" value="1"/>
</dbReference>
<dbReference type="EMBL" id="QJKJ01009118">
    <property type="protein sequence ID" value="RDX77655.1"/>
    <property type="molecule type" value="Genomic_DNA"/>
</dbReference>
<dbReference type="AlphaFoldDB" id="A0A371FH66"/>
<dbReference type="Proteomes" id="UP000257109">
    <property type="component" value="Unassembled WGS sequence"/>
</dbReference>
<keyword evidence="2" id="KW-1185">Reference proteome</keyword>
<protein>
    <recommendedName>
        <fullName evidence="3">Aspartic peptidase DDI1-type domain-containing protein</fullName>
    </recommendedName>
</protein>
<dbReference type="Gene3D" id="2.40.70.10">
    <property type="entry name" value="Acid Proteases"/>
    <property type="match status" value="1"/>
</dbReference>
<dbReference type="InterPro" id="IPR043502">
    <property type="entry name" value="DNA/RNA_pol_sf"/>
</dbReference>
<dbReference type="InterPro" id="IPR021109">
    <property type="entry name" value="Peptidase_aspartic_dom_sf"/>
</dbReference>
<proteinExistence type="predicted"/>